<reference evidence="2" key="1">
    <citation type="journal article" date="2021" name="Proc. Natl. Acad. Sci. U.S.A.">
        <title>A Catalog of Tens of Thousands of Viruses from Human Metagenomes Reveals Hidden Associations with Chronic Diseases.</title>
        <authorList>
            <person name="Tisza M.J."/>
            <person name="Buck C.B."/>
        </authorList>
    </citation>
    <scope>NUCLEOTIDE SEQUENCE</scope>
    <source>
        <strain evidence="2">CtES717</strain>
    </source>
</reference>
<evidence type="ECO:0000313" key="2">
    <source>
        <dbReference type="EMBL" id="DAE92240.1"/>
    </source>
</evidence>
<evidence type="ECO:0000256" key="1">
    <source>
        <dbReference type="SAM" id="Phobius"/>
    </source>
</evidence>
<sequence>MSNKIVRQNTTLSKTVYNQKVLIFQGFQAFGYGAGSSIFSFLYKHTKID</sequence>
<organism evidence="2">
    <name type="scientific">Siphoviridae sp. ctES717</name>
    <dbReference type="NCBI Taxonomy" id="2827564"/>
    <lineage>
        <taxon>Viruses</taxon>
        <taxon>Duplodnaviria</taxon>
        <taxon>Heunggongvirae</taxon>
        <taxon>Uroviricota</taxon>
        <taxon>Caudoviricetes</taxon>
    </lineage>
</organism>
<keyword evidence="1" id="KW-0472">Membrane</keyword>
<keyword evidence="1" id="KW-0812">Transmembrane</keyword>
<protein>
    <submittedName>
        <fullName evidence="2">Uncharacterized protein</fullName>
    </submittedName>
</protein>
<keyword evidence="1" id="KW-1133">Transmembrane helix</keyword>
<accession>A0A8S5RRV6</accession>
<proteinExistence type="predicted"/>
<dbReference type="EMBL" id="BK057795">
    <property type="protein sequence ID" value="DAE92240.1"/>
    <property type="molecule type" value="Genomic_DNA"/>
</dbReference>
<name>A0A8S5RRV6_9CAUD</name>
<feature type="transmembrane region" description="Helical" evidence="1">
    <location>
        <begin position="21"/>
        <end position="43"/>
    </location>
</feature>